<proteinExistence type="predicted"/>
<gene>
    <name evidence="1" type="ORF">GCM10007415_34200</name>
</gene>
<evidence type="ECO:0000313" key="2">
    <source>
        <dbReference type="Proteomes" id="UP000660862"/>
    </source>
</evidence>
<dbReference type="Proteomes" id="UP000660862">
    <property type="component" value="Unassembled WGS sequence"/>
</dbReference>
<keyword evidence="2" id="KW-1185">Reference proteome</keyword>
<comment type="caution">
    <text evidence="1">The sequence shown here is derived from an EMBL/GenBank/DDBJ whole genome shotgun (WGS) entry which is preliminary data.</text>
</comment>
<reference evidence="1" key="2">
    <citation type="submission" date="2020-09" db="EMBL/GenBank/DDBJ databases">
        <authorList>
            <person name="Sun Q."/>
            <person name="Zhou Y."/>
        </authorList>
    </citation>
    <scope>NUCLEOTIDE SEQUENCE</scope>
    <source>
        <strain evidence="1">CGMCC 1.12195</strain>
    </source>
</reference>
<evidence type="ECO:0000313" key="1">
    <source>
        <dbReference type="EMBL" id="GGG96149.1"/>
    </source>
</evidence>
<dbReference type="RefSeq" id="WP_188507305.1">
    <property type="nucleotide sequence ID" value="NZ_BMER01000004.1"/>
</dbReference>
<dbReference type="EMBL" id="BMER01000004">
    <property type="protein sequence ID" value="GGG96149.1"/>
    <property type="molecule type" value="Genomic_DNA"/>
</dbReference>
<accession>A0A917MDN8</accession>
<name>A0A917MDN8_9SPHI</name>
<protein>
    <submittedName>
        <fullName evidence="1">Uncharacterized protein</fullName>
    </submittedName>
</protein>
<reference evidence="1" key="1">
    <citation type="journal article" date="2014" name="Int. J. Syst. Evol. Microbiol.">
        <title>Complete genome sequence of Corynebacterium casei LMG S-19264T (=DSM 44701T), isolated from a smear-ripened cheese.</title>
        <authorList>
            <consortium name="US DOE Joint Genome Institute (JGI-PGF)"/>
            <person name="Walter F."/>
            <person name="Albersmeier A."/>
            <person name="Kalinowski J."/>
            <person name="Ruckert C."/>
        </authorList>
    </citation>
    <scope>NUCLEOTIDE SEQUENCE</scope>
    <source>
        <strain evidence="1">CGMCC 1.12195</strain>
    </source>
</reference>
<dbReference type="Pfam" id="PF20329">
    <property type="entry name" value="DUF6624"/>
    <property type="match status" value="1"/>
</dbReference>
<dbReference type="AlphaFoldDB" id="A0A917MDN8"/>
<dbReference type="InterPro" id="IPR046732">
    <property type="entry name" value="DUF6624"/>
</dbReference>
<organism evidence="1 2">
    <name type="scientific">Parapedobacter pyrenivorans</name>
    <dbReference type="NCBI Taxonomy" id="1305674"/>
    <lineage>
        <taxon>Bacteria</taxon>
        <taxon>Pseudomonadati</taxon>
        <taxon>Bacteroidota</taxon>
        <taxon>Sphingobacteriia</taxon>
        <taxon>Sphingobacteriales</taxon>
        <taxon>Sphingobacteriaceae</taxon>
        <taxon>Parapedobacter</taxon>
    </lineage>
</organism>
<sequence>MDYHRIAQQIICMEKTDLELRSSLAQSGQLSEGYHKAMERLHNEHAQTLEGIIDTIGYPTIGKVGPAASEAAWLVIQHAIGQPDLMRKCLKLLEQAVQEKQADPKNLAYLTDRIAVLEGSPQLYGTQFDWDESGELRPNRFDDLDRVNRRRASIGLNSLEEQTAVMARRARNENESPPSDLKKRNLEMDEWRKSVGWISA</sequence>